<sequence>MLRLMVFAIDLEGVLAPEIWPALGESFGLPELSLTTRDEADFEALMRRRVAATRAARVPLAELQRVAGALEPFPGAREFLASLRQLGQVVIISDTFHELGEPMALRLGGHSLFANRFQVDGDGLVVGFRLRIRGRKERIVSGFRAAGFTVAAMGDSLNDMSILANCDHPLLYRPVAALKERFPDAPSTDNLDDALRILSAAARSVEATE</sequence>
<keyword evidence="8" id="KW-0718">Serine biosynthesis</keyword>
<keyword evidence="6" id="KW-0378">Hydrolase</keyword>
<evidence type="ECO:0000256" key="6">
    <source>
        <dbReference type="ARBA" id="ARBA00022801"/>
    </source>
</evidence>
<evidence type="ECO:0000256" key="5">
    <source>
        <dbReference type="ARBA" id="ARBA00022723"/>
    </source>
</evidence>
<keyword evidence="11" id="KW-0808">Transferase</keyword>
<dbReference type="InterPro" id="IPR036412">
    <property type="entry name" value="HAD-like_sf"/>
</dbReference>
<proteinExistence type="predicted"/>
<evidence type="ECO:0000256" key="7">
    <source>
        <dbReference type="ARBA" id="ARBA00022842"/>
    </source>
</evidence>
<dbReference type="EC" id="3.1.3.3" evidence="3"/>
<keyword evidence="4" id="KW-0028">Amino-acid biosynthesis</keyword>
<dbReference type="SUPFAM" id="SSF56784">
    <property type="entry name" value="HAD-like"/>
    <property type="match status" value="1"/>
</dbReference>
<dbReference type="GO" id="GO:0000287">
    <property type="term" value="F:magnesium ion binding"/>
    <property type="evidence" value="ECO:0007669"/>
    <property type="project" value="TreeGrafter"/>
</dbReference>
<dbReference type="EMBL" id="JABFRW010000139">
    <property type="protein sequence ID" value="NOT34698.1"/>
    <property type="molecule type" value="Genomic_DNA"/>
</dbReference>
<protein>
    <recommendedName>
        <fullName evidence="3">phosphoserine phosphatase</fullName>
        <ecNumber evidence="3">3.1.3.3</ecNumber>
    </recommendedName>
</protein>
<comment type="cofactor">
    <cofactor evidence="1">
        <name>Mg(2+)</name>
        <dbReference type="ChEBI" id="CHEBI:18420"/>
    </cofactor>
</comment>
<evidence type="ECO:0000256" key="8">
    <source>
        <dbReference type="ARBA" id="ARBA00023299"/>
    </source>
</evidence>
<dbReference type="GO" id="GO:0006564">
    <property type="term" value="P:L-serine biosynthetic process"/>
    <property type="evidence" value="ECO:0007669"/>
    <property type="project" value="UniProtKB-KW"/>
</dbReference>
<comment type="pathway">
    <text evidence="2">Amino-acid biosynthesis; L-serine biosynthesis; L-serine from 3-phospho-D-glycerate: step 3/3.</text>
</comment>
<dbReference type="PANTHER" id="PTHR43344:SF2">
    <property type="entry name" value="PHOSPHOSERINE PHOSPHATASE"/>
    <property type="match status" value="1"/>
</dbReference>
<keyword evidence="7" id="KW-0460">Magnesium</keyword>
<organism evidence="11 12">
    <name type="scientific">Eiseniibacteriota bacterium</name>
    <dbReference type="NCBI Taxonomy" id="2212470"/>
    <lineage>
        <taxon>Bacteria</taxon>
        <taxon>Candidatus Eiseniibacteriota</taxon>
    </lineage>
</organism>
<dbReference type="Gene3D" id="3.40.50.1000">
    <property type="entry name" value="HAD superfamily/HAD-like"/>
    <property type="match status" value="1"/>
</dbReference>
<dbReference type="AlphaFoldDB" id="A0A849SG20"/>
<dbReference type="InterPro" id="IPR023214">
    <property type="entry name" value="HAD_sf"/>
</dbReference>
<accession>A0A849SG20</accession>
<keyword evidence="5" id="KW-0479">Metal-binding</keyword>
<evidence type="ECO:0000313" key="12">
    <source>
        <dbReference type="Proteomes" id="UP000580839"/>
    </source>
</evidence>
<evidence type="ECO:0000256" key="10">
    <source>
        <dbReference type="ARBA" id="ARBA00048523"/>
    </source>
</evidence>
<evidence type="ECO:0000313" key="11">
    <source>
        <dbReference type="EMBL" id="NOT34698.1"/>
    </source>
</evidence>
<dbReference type="InterPro" id="IPR050582">
    <property type="entry name" value="HAD-like_SerB"/>
</dbReference>
<comment type="caution">
    <text evidence="11">The sequence shown here is derived from an EMBL/GenBank/DDBJ whole genome shotgun (WGS) entry which is preliminary data.</text>
</comment>
<evidence type="ECO:0000256" key="4">
    <source>
        <dbReference type="ARBA" id="ARBA00022605"/>
    </source>
</evidence>
<evidence type="ECO:0000256" key="9">
    <source>
        <dbReference type="ARBA" id="ARBA00048138"/>
    </source>
</evidence>
<dbReference type="GO" id="GO:0016740">
    <property type="term" value="F:transferase activity"/>
    <property type="evidence" value="ECO:0007669"/>
    <property type="project" value="UniProtKB-KW"/>
</dbReference>
<dbReference type="GO" id="GO:0036424">
    <property type="term" value="F:L-phosphoserine phosphatase activity"/>
    <property type="evidence" value="ECO:0007669"/>
    <property type="project" value="TreeGrafter"/>
</dbReference>
<gene>
    <name evidence="11" type="primary">thrH</name>
    <name evidence="11" type="ORF">HOP12_11085</name>
</gene>
<name>A0A849SG20_UNCEI</name>
<dbReference type="GO" id="GO:0005737">
    <property type="term" value="C:cytoplasm"/>
    <property type="evidence" value="ECO:0007669"/>
    <property type="project" value="TreeGrafter"/>
</dbReference>
<comment type="catalytic activity">
    <reaction evidence="9">
        <text>O-phospho-L-serine + H2O = L-serine + phosphate</text>
        <dbReference type="Rhea" id="RHEA:21208"/>
        <dbReference type="ChEBI" id="CHEBI:15377"/>
        <dbReference type="ChEBI" id="CHEBI:33384"/>
        <dbReference type="ChEBI" id="CHEBI:43474"/>
        <dbReference type="ChEBI" id="CHEBI:57524"/>
        <dbReference type="EC" id="3.1.3.3"/>
    </reaction>
</comment>
<evidence type="ECO:0000256" key="2">
    <source>
        <dbReference type="ARBA" id="ARBA00005135"/>
    </source>
</evidence>
<evidence type="ECO:0000256" key="3">
    <source>
        <dbReference type="ARBA" id="ARBA00012640"/>
    </source>
</evidence>
<dbReference type="Proteomes" id="UP000580839">
    <property type="component" value="Unassembled WGS sequence"/>
</dbReference>
<dbReference type="NCBIfam" id="NF010109">
    <property type="entry name" value="PRK13582.1"/>
    <property type="match status" value="1"/>
</dbReference>
<dbReference type="Pfam" id="PF00702">
    <property type="entry name" value="Hydrolase"/>
    <property type="match status" value="1"/>
</dbReference>
<comment type="catalytic activity">
    <reaction evidence="10">
        <text>O-phospho-D-serine + H2O = D-serine + phosphate</text>
        <dbReference type="Rhea" id="RHEA:24873"/>
        <dbReference type="ChEBI" id="CHEBI:15377"/>
        <dbReference type="ChEBI" id="CHEBI:35247"/>
        <dbReference type="ChEBI" id="CHEBI:43474"/>
        <dbReference type="ChEBI" id="CHEBI:58680"/>
        <dbReference type="EC" id="3.1.3.3"/>
    </reaction>
</comment>
<dbReference type="PANTHER" id="PTHR43344">
    <property type="entry name" value="PHOSPHOSERINE PHOSPHATASE"/>
    <property type="match status" value="1"/>
</dbReference>
<reference evidence="11 12" key="1">
    <citation type="submission" date="2020-04" db="EMBL/GenBank/DDBJ databases">
        <title>Metagenomic profiling of ammonia- and methane-oxidizing microorganisms in a Dutch drinking water treatment plant.</title>
        <authorList>
            <person name="Poghosyan L."/>
            <person name="Leucker S."/>
        </authorList>
    </citation>
    <scope>NUCLEOTIDE SEQUENCE [LARGE SCALE GENOMIC DNA]</scope>
    <source>
        <strain evidence="11">S-RSF-IL-03</strain>
    </source>
</reference>
<dbReference type="Gene3D" id="3.90.1470.10">
    <property type="entry name" value="thrh gene product, domain 2"/>
    <property type="match status" value="1"/>
</dbReference>
<evidence type="ECO:0000256" key="1">
    <source>
        <dbReference type="ARBA" id="ARBA00001946"/>
    </source>
</evidence>